<sequence length="290" mass="31823">MHRANGSDHSALQLLSTLPPVSSGETLVSYALELLFTSAHDEIVCFACDQSELITDAALEEYTNHFQASPEREVCYLVCCVRDVAVVVHTATGQVLHAVKLTEGEGSHLCLVRRRDAEGGESPSVKHALGDTKGVLLLLSGFEFYPADTSRTGERGVPDRQVRPFVAVLQLTFQLFKLPRTSLETLHEPPAPYVRLTLQDMAWLDFHLRDSTPPLSESSLKERQSALYIFEQMVPTVSVEAGAVAEGGEVGVVVQTPHHKWKGALHISYEPDDAHPSYCPLCHVSLKVEG</sequence>
<keyword evidence="2" id="KW-1185">Reference proteome</keyword>
<name>A0A7G2CF22_9TRYP</name>
<dbReference type="EMBL" id="LR877155">
    <property type="protein sequence ID" value="CAD2218376.1"/>
    <property type="molecule type" value="Genomic_DNA"/>
</dbReference>
<protein>
    <submittedName>
        <fullName evidence="1">Uncharacterized protein</fullName>
    </submittedName>
</protein>
<dbReference type="VEuPathDB" id="TriTrypDB:ADEAN_000586400"/>
<reference evidence="1 2" key="1">
    <citation type="submission" date="2020-08" db="EMBL/GenBank/DDBJ databases">
        <authorList>
            <person name="Newling K."/>
            <person name="Davey J."/>
            <person name="Forrester S."/>
        </authorList>
    </citation>
    <scope>NUCLEOTIDE SEQUENCE [LARGE SCALE GENOMIC DNA]</scope>
    <source>
        <strain evidence="2">Crithidia deanei Carvalho (ATCC PRA-265)</strain>
    </source>
</reference>
<organism evidence="1 2">
    <name type="scientific">Angomonas deanei</name>
    <dbReference type="NCBI Taxonomy" id="59799"/>
    <lineage>
        <taxon>Eukaryota</taxon>
        <taxon>Discoba</taxon>
        <taxon>Euglenozoa</taxon>
        <taxon>Kinetoplastea</taxon>
        <taxon>Metakinetoplastina</taxon>
        <taxon>Trypanosomatida</taxon>
        <taxon>Trypanosomatidae</taxon>
        <taxon>Strigomonadinae</taxon>
        <taxon>Angomonas</taxon>
    </lineage>
</organism>
<gene>
    <name evidence="1" type="ORF">ADEAN_000586400</name>
</gene>
<proteinExistence type="predicted"/>
<evidence type="ECO:0000313" key="1">
    <source>
        <dbReference type="EMBL" id="CAD2218376.1"/>
    </source>
</evidence>
<evidence type="ECO:0000313" key="2">
    <source>
        <dbReference type="Proteomes" id="UP000515908"/>
    </source>
</evidence>
<dbReference type="Proteomes" id="UP000515908">
    <property type="component" value="Chromosome 11"/>
</dbReference>
<accession>A0A7G2CF22</accession>
<dbReference type="AlphaFoldDB" id="A0A7G2CF22"/>